<organism evidence="5">
    <name type="scientific">hydrothermal vent metagenome</name>
    <dbReference type="NCBI Taxonomy" id="652676"/>
    <lineage>
        <taxon>unclassified sequences</taxon>
        <taxon>metagenomes</taxon>
        <taxon>ecological metagenomes</taxon>
    </lineage>
</organism>
<reference evidence="5" key="1">
    <citation type="submission" date="2016-10" db="EMBL/GenBank/DDBJ databases">
        <authorList>
            <person name="de Groot N.N."/>
        </authorList>
    </citation>
    <scope>NUCLEOTIDE SEQUENCE</scope>
</reference>
<dbReference type="PANTHER" id="PTHR30329">
    <property type="entry name" value="STATOR ELEMENT OF FLAGELLAR MOTOR COMPLEX"/>
    <property type="match status" value="1"/>
</dbReference>
<dbReference type="InterPro" id="IPR006664">
    <property type="entry name" value="OMP_bac"/>
</dbReference>
<keyword evidence="2" id="KW-0472">Membrane</keyword>
<proteinExistence type="predicted"/>
<evidence type="ECO:0000256" key="1">
    <source>
        <dbReference type="ARBA" id="ARBA00004442"/>
    </source>
</evidence>
<dbReference type="InterPro" id="IPR036737">
    <property type="entry name" value="OmpA-like_sf"/>
</dbReference>
<gene>
    <name evidence="5" type="ORF">MNB_SV-10-843</name>
</gene>
<evidence type="ECO:0000313" key="5">
    <source>
        <dbReference type="EMBL" id="SFV66610.1"/>
    </source>
</evidence>
<evidence type="ECO:0000256" key="2">
    <source>
        <dbReference type="ARBA" id="ARBA00023136"/>
    </source>
</evidence>
<dbReference type="PROSITE" id="PS51123">
    <property type="entry name" value="OMPA_2"/>
    <property type="match status" value="1"/>
</dbReference>
<dbReference type="EMBL" id="FPHL01000044">
    <property type="protein sequence ID" value="SFV66610.1"/>
    <property type="molecule type" value="Genomic_DNA"/>
</dbReference>
<dbReference type="PRINTS" id="PR01021">
    <property type="entry name" value="OMPADOMAIN"/>
</dbReference>
<dbReference type="PROSITE" id="PS51257">
    <property type="entry name" value="PROKAR_LIPOPROTEIN"/>
    <property type="match status" value="1"/>
</dbReference>
<dbReference type="SUPFAM" id="SSF103088">
    <property type="entry name" value="OmpA-like"/>
    <property type="match status" value="1"/>
</dbReference>
<dbReference type="AlphaFoldDB" id="A0A1W1CL37"/>
<evidence type="ECO:0000259" key="4">
    <source>
        <dbReference type="PROSITE" id="PS51123"/>
    </source>
</evidence>
<dbReference type="Gene3D" id="3.30.1330.60">
    <property type="entry name" value="OmpA-like domain"/>
    <property type="match status" value="1"/>
</dbReference>
<dbReference type="PANTHER" id="PTHR30329:SF21">
    <property type="entry name" value="LIPOPROTEIN YIAD-RELATED"/>
    <property type="match status" value="1"/>
</dbReference>
<keyword evidence="5" id="KW-0449">Lipoprotein</keyword>
<feature type="domain" description="OmpA-like" evidence="4">
    <location>
        <begin position="57"/>
        <end position="171"/>
    </location>
</feature>
<sequence>MKQILWTAAAITALFLVGCGQTAPTLGTSTGKNNFTDATEITGDTVTVNESGAGGSLGNSSSDGFTSVYFNFDDYGISGAMQKKISADVSRASQTSGKIKIEGNCDEFGTDEYNYALGLKRAKAVKDAMISEGVNSSRMVIVSYGESNPVCSSPTDSCYARNRRVDLRLAR</sequence>
<name>A0A1W1CL37_9ZZZZ</name>
<comment type="subcellular location">
    <subcellularLocation>
        <location evidence="1">Cell outer membrane</location>
    </subcellularLocation>
</comment>
<dbReference type="InterPro" id="IPR006665">
    <property type="entry name" value="OmpA-like"/>
</dbReference>
<accession>A0A1W1CL37</accession>
<dbReference type="Pfam" id="PF00691">
    <property type="entry name" value="OmpA"/>
    <property type="match status" value="1"/>
</dbReference>
<keyword evidence="3" id="KW-0998">Cell outer membrane</keyword>
<dbReference type="GO" id="GO:0009279">
    <property type="term" value="C:cell outer membrane"/>
    <property type="evidence" value="ECO:0007669"/>
    <property type="project" value="UniProtKB-SubCell"/>
</dbReference>
<protein>
    <submittedName>
        <fullName evidence="5">Outer membrane lipoprotein omp16</fullName>
    </submittedName>
</protein>
<dbReference type="CDD" id="cd07185">
    <property type="entry name" value="OmpA_C-like"/>
    <property type="match status" value="1"/>
</dbReference>
<evidence type="ECO:0000256" key="3">
    <source>
        <dbReference type="ARBA" id="ARBA00023237"/>
    </source>
</evidence>
<dbReference type="InterPro" id="IPR050330">
    <property type="entry name" value="Bact_OuterMem_StrucFunc"/>
</dbReference>